<dbReference type="Proteomes" id="UP000287651">
    <property type="component" value="Unassembled WGS sequence"/>
</dbReference>
<evidence type="ECO:0000313" key="2">
    <source>
        <dbReference type="Proteomes" id="UP000287651"/>
    </source>
</evidence>
<reference evidence="1 2" key="1">
    <citation type="journal article" date="2014" name="Agronomy (Basel)">
        <title>A Draft Genome Sequence for Ensete ventricosum, the Drought-Tolerant Tree Against Hunger.</title>
        <authorList>
            <person name="Harrison J."/>
            <person name="Moore K.A."/>
            <person name="Paszkiewicz K."/>
            <person name="Jones T."/>
            <person name="Grant M."/>
            <person name="Ambacheew D."/>
            <person name="Muzemil S."/>
            <person name="Studholme D.J."/>
        </authorList>
    </citation>
    <scope>NUCLEOTIDE SEQUENCE [LARGE SCALE GENOMIC DNA]</scope>
</reference>
<protein>
    <submittedName>
        <fullName evidence="1">Uncharacterized protein</fullName>
    </submittedName>
</protein>
<sequence length="92" mass="10069">MQLGTRLECVGSLPRVSGACQDSAREFAERRLRLARRLSGVAERLAGSWEGLEDFAEGIEKITRNTLGDHRRMIVRLTVGNAGGCRIAGVRS</sequence>
<evidence type="ECO:0000313" key="1">
    <source>
        <dbReference type="EMBL" id="RRT52838.1"/>
    </source>
</evidence>
<dbReference type="AlphaFoldDB" id="A0A426YM94"/>
<dbReference type="EMBL" id="AMZH03011465">
    <property type="protein sequence ID" value="RRT52838.1"/>
    <property type="molecule type" value="Genomic_DNA"/>
</dbReference>
<comment type="caution">
    <text evidence="1">The sequence shown here is derived from an EMBL/GenBank/DDBJ whole genome shotgun (WGS) entry which is preliminary data.</text>
</comment>
<organism evidence="1 2">
    <name type="scientific">Ensete ventricosum</name>
    <name type="common">Abyssinian banana</name>
    <name type="synonym">Musa ensete</name>
    <dbReference type="NCBI Taxonomy" id="4639"/>
    <lineage>
        <taxon>Eukaryota</taxon>
        <taxon>Viridiplantae</taxon>
        <taxon>Streptophyta</taxon>
        <taxon>Embryophyta</taxon>
        <taxon>Tracheophyta</taxon>
        <taxon>Spermatophyta</taxon>
        <taxon>Magnoliopsida</taxon>
        <taxon>Liliopsida</taxon>
        <taxon>Zingiberales</taxon>
        <taxon>Musaceae</taxon>
        <taxon>Ensete</taxon>
    </lineage>
</organism>
<gene>
    <name evidence="1" type="ORF">B296_00020850</name>
</gene>
<accession>A0A426YM94</accession>
<name>A0A426YM94_ENSVE</name>
<proteinExistence type="predicted"/>